<comment type="caution">
    <text evidence="2">The sequence shown here is derived from an EMBL/GenBank/DDBJ whole genome shotgun (WGS) entry which is preliminary data.</text>
</comment>
<sequence length="183" mass="19615">MIRATLFSMITGLVGAIVLHILIILALPSFTGLDAYTRLTSYDVENRFIQFGPKSDPFGFSTGDPFLSTAACLFSIEDQPLQITASGDVPFWSVAIYDSASNEVFSMNDRSAAGGDLDAIIASPAQLAAIRRTDPDVISDSVLIEMPRPDGYVVLRALSPVPSMDGEAKAFVNDADCLPYSGR</sequence>
<reference evidence="2" key="1">
    <citation type="journal article" date="2015" name="Int. J. Syst. Evol. Microbiol.">
        <title>Rhizobium alvei sp. nov., isolated from a freshwater river.</title>
        <authorList>
            <person name="Sheu S.Y."/>
            <person name="Huang H.W."/>
            <person name="Young C.C."/>
            <person name="Chen W.M."/>
        </authorList>
    </citation>
    <scope>NUCLEOTIDE SEQUENCE</scope>
    <source>
        <strain evidence="2">TNR-22</strain>
    </source>
</reference>
<keyword evidence="1" id="KW-0472">Membrane</keyword>
<keyword evidence="1" id="KW-1133">Transmembrane helix</keyword>
<name>A0ABT8YIA4_9HYPH</name>
<reference evidence="2" key="2">
    <citation type="submission" date="2023-07" db="EMBL/GenBank/DDBJ databases">
        <authorList>
            <person name="Shen H."/>
        </authorList>
    </citation>
    <scope>NUCLEOTIDE SEQUENCE</scope>
    <source>
        <strain evidence="2">TNR-22</strain>
    </source>
</reference>
<evidence type="ECO:0000313" key="2">
    <source>
        <dbReference type="EMBL" id="MDO6963009.1"/>
    </source>
</evidence>
<accession>A0ABT8YIA4</accession>
<keyword evidence="1" id="KW-0812">Transmembrane</keyword>
<feature type="transmembrane region" description="Helical" evidence="1">
    <location>
        <begin position="6"/>
        <end position="28"/>
    </location>
</feature>
<dbReference type="EMBL" id="JAUOZU010000002">
    <property type="protein sequence ID" value="MDO6963009.1"/>
    <property type="molecule type" value="Genomic_DNA"/>
</dbReference>
<proteinExistence type="predicted"/>
<dbReference type="InterPro" id="IPR014456">
    <property type="entry name" value="UCP010244_IM"/>
</dbReference>
<keyword evidence="3" id="KW-1185">Reference proteome</keyword>
<dbReference type="Proteomes" id="UP001174932">
    <property type="component" value="Unassembled WGS sequence"/>
</dbReference>
<protein>
    <submittedName>
        <fullName evidence="2">DUF1254 domain-containing protein</fullName>
    </submittedName>
</protein>
<dbReference type="PIRSF" id="PIRSF010244">
    <property type="entry name" value="UCP010244_imp"/>
    <property type="match status" value="1"/>
</dbReference>
<evidence type="ECO:0000256" key="1">
    <source>
        <dbReference type="SAM" id="Phobius"/>
    </source>
</evidence>
<evidence type="ECO:0000313" key="3">
    <source>
        <dbReference type="Proteomes" id="UP001174932"/>
    </source>
</evidence>
<gene>
    <name evidence="2" type="ORF">Q4481_03510</name>
</gene>
<organism evidence="2 3">
    <name type="scientific">Rhizobium alvei</name>
    <dbReference type="NCBI Taxonomy" id="1132659"/>
    <lineage>
        <taxon>Bacteria</taxon>
        <taxon>Pseudomonadati</taxon>
        <taxon>Pseudomonadota</taxon>
        <taxon>Alphaproteobacteria</taxon>
        <taxon>Hyphomicrobiales</taxon>
        <taxon>Rhizobiaceae</taxon>
        <taxon>Rhizobium/Agrobacterium group</taxon>
        <taxon>Rhizobium</taxon>
    </lineage>
</organism>
<dbReference type="RefSeq" id="WP_304374897.1">
    <property type="nucleotide sequence ID" value="NZ_JAUOZU010000002.1"/>
</dbReference>